<keyword evidence="6 13" id="KW-0812">Transmembrane</keyword>
<evidence type="ECO:0000256" key="13">
    <source>
        <dbReference type="SAM" id="Phobius"/>
    </source>
</evidence>
<keyword evidence="8" id="KW-0133">Cell shape</keyword>
<accession>A0A2H0KSB2</accession>
<dbReference type="InterPro" id="IPR005311">
    <property type="entry name" value="PBP_dimer"/>
</dbReference>
<sequence>MDYLPQFKEKFKGFKIRRSFKENIDPEEILIDTEKSLDLQDQKLETPLRARVFVIFFGIIIIGLAVLLFRSGYFQFLKSEDYLKLAQRNSVRIYPVLAPRGIIYDKNLTPLVNNLPSYNVFLTPQDLPKDKMERETMIEQISFLLDLNPKEVTKEISDFDFEKEQRILLIGDLAIEKILMLQSRLGDFPALTVENGVQRQYLYGEILSHILGYTGKLSKEDLNAFPNYSTAERLGQEGLEINYEEFLRGKLGQRQIEVDSKGRQKKEVGVEEPIAGQNLVTTIDIELQKKIFDEVSHMLASLKIIKAAAVAIDPRNGKVLSLLSLPAFNNNLFEKSISVADFKKLEEDPDNPLFNRAISGQYPSGSTIKPMLAAAALEEKVVTPSTIVNDPGQITIVNQYNPNIVYTYPDWKAHGAVNIYSAIAQSCDVYFYTIGGGWNGIEGLGIDRIKKYLDLFGFNKPLGIDLPGEQGGLVPDENWKQKTKGEQWYIGDTYHVSIGQGDLLVTPLQMASAIASIANGGKLFSPYLVDKIVDSDKNSIKVFEPHIIRDDFIKSDNLAVVRKGMREAVVSGSARYLADLPVKVAGKTGTAQIAGQEKPNAWFVGFAPYDNPQIVLVIMLENAGEGSSYAVPIAKEVFKYYFKDFVPR</sequence>
<keyword evidence="11 13" id="KW-0472">Membrane</keyword>
<keyword evidence="3" id="KW-1003">Cell membrane</keyword>
<organism evidence="16 17">
    <name type="scientific">Candidatus Portnoybacteria bacterium CG11_big_fil_rev_8_21_14_0_20_40_15</name>
    <dbReference type="NCBI Taxonomy" id="1974817"/>
    <lineage>
        <taxon>Bacteria</taxon>
        <taxon>Candidatus Portnoyibacteriota</taxon>
    </lineage>
</organism>
<dbReference type="NCBIfam" id="TIGR03423">
    <property type="entry name" value="pbp2_mrdA"/>
    <property type="match status" value="1"/>
</dbReference>
<dbReference type="Pfam" id="PF03717">
    <property type="entry name" value="PBP_dimer"/>
    <property type="match status" value="1"/>
</dbReference>
<comment type="subcellular location">
    <subcellularLocation>
        <location evidence="2">Cell membrane</location>
    </subcellularLocation>
    <subcellularLocation>
        <location evidence="1">Membrane</location>
        <topology evidence="1">Single-pass membrane protein</topology>
    </subcellularLocation>
</comment>
<feature type="transmembrane region" description="Helical" evidence="13">
    <location>
        <begin position="52"/>
        <end position="73"/>
    </location>
</feature>
<feature type="domain" description="Penicillin-binding protein dimerisation" evidence="15">
    <location>
        <begin position="97"/>
        <end position="267"/>
    </location>
</feature>
<evidence type="ECO:0000256" key="3">
    <source>
        <dbReference type="ARBA" id="ARBA00022475"/>
    </source>
</evidence>
<comment type="caution">
    <text evidence="16">The sequence shown here is derived from an EMBL/GenBank/DDBJ whole genome shotgun (WGS) entry which is preliminary data.</text>
</comment>
<reference evidence="16 17" key="1">
    <citation type="submission" date="2017-09" db="EMBL/GenBank/DDBJ databases">
        <title>Depth-based differentiation of microbial function through sediment-hosted aquifers and enrichment of novel symbionts in the deep terrestrial subsurface.</title>
        <authorList>
            <person name="Probst A.J."/>
            <person name="Ladd B."/>
            <person name="Jarett J.K."/>
            <person name="Geller-Mcgrath D.E."/>
            <person name="Sieber C.M."/>
            <person name="Emerson J.B."/>
            <person name="Anantharaman K."/>
            <person name="Thomas B.C."/>
            <person name="Malmstrom R."/>
            <person name="Stieglmeier M."/>
            <person name="Klingl A."/>
            <person name="Woyke T."/>
            <person name="Ryan C.M."/>
            <person name="Banfield J.F."/>
        </authorList>
    </citation>
    <scope>NUCLEOTIDE SEQUENCE [LARGE SCALE GENOMIC DNA]</scope>
    <source>
        <strain evidence="16">CG11_big_fil_rev_8_21_14_0_20_40_15</strain>
    </source>
</reference>
<dbReference type="GO" id="GO:0009002">
    <property type="term" value="F:serine-type D-Ala-D-Ala carboxypeptidase activity"/>
    <property type="evidence" value="ECO:0007669"/>
    <property type="project" value="InterPro"/>
</dbReference>
<evidence type="ECO:0000256" key="1">
    <source>
        <dbReference type="ARBA" id="ARBA00004167"/>
    </source>
</evidence>
<evidence type="ECO:0000259" key="14">
    <source>
        <dbReference type="Pfam" id="PF00905"/>
    </source>
</evidence>
<keyword evidence="7" id="KW-0378">Hydrolase</keyword>
<evidence type="ECO:0000256" key="9">
    <source>
        <dbReference type="ARBA" id="ARBA00022984"/>
    </source>
</evidence>
<dbReference type="SUPFAM" id="SSF56601">
    <property type="entry name" value="beta-lactamase/transpeptidase-like"/>
    <property type="match status" value="1"/>
</dbReference>
<dbReference type="InterPro" id="IPR012338">
    <property type="entry name" value="Beta-lactam/transpept-like"/>
</dbReference>
<evidence type="ECO:0000256" key="12">
    <source>
        <dbReference type="ARBA" id="ARBA00023316"/>
    </source>
</evidence>
<evidence type="ECO:0000259" key="15">
    <source>
        <dbReference type="Pfam" id="PF03717"/>
    </source>
</evidence>
<evidence type="ECO:0000256" key="5">
    <source>
        <dbReference type="ARBA" id="ARBA00022670"/>
    </source>
</evidence>
<dbReference type="GO" id="GO:0071555">
    <property type="term" value="P:cell wall organization"/>
    <property type="evidence" value="ECO:0007669"/>
    <property type="project" value="UniProtKB-KW"/>
</dbReference>
<dbReference type="InterPro" id="IPR050515">
    <property type="entry name" value="Beta-lactam/transpept"/>
</dbReference>
<evidence type="ECO:0000256" key="10">
    <source>
        <dbReference type="ARBA" id="ARBA00022989"/>
    </source>
</evidence>
<dbReference type="EMBL" id="PCVO01000048">
    <property type="protein sequence ID" value="PIQ75051.1"/>
    <property type="molecule type" value="Genomic_DNA"/>
</dbReference>
<dbReference type="Pfam" id="PF00905">
    <property type="entry name" value="Transpeptidase"/>
    <property type="match status" value="1"/>
</dbReference>
<dbReference type="GO" id="GO:0008658">
    <property type="term" value="F:penicillin binding"/>
    <property type="evidence" value="ECO:0007669"/>
    <property type="project" value="InterPro"/>
</dbReference>
<keyword evidence="9" id="KW-0573">Peptidoglycan synthesis</keyword>
<evidence type="ECO:0000256" key="4">
    <source>
        <dbReference type="ARBA" id="ARBA00022519"/>
    </source>
</evidence>
<gene>
    <name evidence="16" type="primary">mrdA</name>
    <name evidence="16" type="ORF">COV84_03085</name>
</gene>
<evidence type="ECO:0000256" key="7">
    <source>
        <dbReference type="ARBA" id="ARBA00022801"/>
    </source>
</evidence>
<dbReference type="GO" id="GO:0008360">
    <property type="term" value="P:regulation of cell shape"/>
    <property type="evidence" value="ECO:0007669"/>
    <property type="project" value="UniProtKB-KW"/>
</dbReference>
<evidence type="ECO:0000256" key="11">
    <source>
        <dbReference type="ARBA" id="ARBA00023136"/>
    </source>
</evidence>
<evidence type="ECO:0000256" key="6">
    <source>
        <dbReference type="ARBA" id="ARBA00022692"/>
    </source>
</evidence>
<dbReference type="AlphaFoldDB" id="A0A2H0KSB2"/>
<proteinExistence type="predicted"/>
<dbReference type="GO" id="GO:0006508">
    <property type="term" value="P:proteolysis"/>
    <property type="evidence" value="ECO:0007669"/>
    <property type="project" value="UniProtKB-KW"/>
</dbReference>
<dbReference type="SUPFAM" id="SSF56519">
    <property type="entry name" value="Penicillin binding protein dimerisation domain"/>
    <property type="match status" value="1"/>
</dbReference>
<dbReference type="Gene3D" id="3.40.710.10">
    <property type="entry name" value="DD-peptidase/beta-lactamase superfamily"/>
    <property type="match status" value="1"/>
</dbReference>
<keyword evidence="10 13" id="KW-1133">Transmembrane helix</keyword>
<dbReference type="InterPro" id="IPR017790">
    <property type="entry name" value="Penicillin-binding_protein_2"/>
</dbReference>
<evidence type="ECO:0000256" key="2">
    <source>
        <dbReference type="ARBA" id="ARBA00004236"/>
    </source>
</evidence>
<evidence type="ECO:0000256" key="8">
    <source>
        <dbReference type="ARBA" id="ARBA00022960"/>
    </source>
</evidence>
<dbReference type="GO" id="GO:0009252">
    <property type="term" value="P:peptidoglycan biosynthetic process"/>
    <property type="evidence" value="ECO:0007669"/>
    <property type="project" value="UniProtKB-KW"/>
</dbReference>
<dbReference type="Gene3D" id="3.30.1390.30">
    <property type="entry name" value="Penicillin-binding protein 2a, domain 3"/>
    <property type="match status" value="1"/>
</dbReference>
<dbReference type="GO" id="GO:0071972">
    <property type="term" value="F:peptidoglycan L,D-transpeptidase activity"/>
    <property type="evidence" value="ECO:0007669"/>
    <property type="project" value="TreeGrafter"/>
</dbReference>
<dbReference type="Gene3D" id="3.90.1310.10">
    <property type="entry name" value="Penicillin-binding protein 2a (Domain 2)"/>
    <property type="match status" value="1"/>
</dbReference>
<dbReference type="PANTHER" id="PTHR30627">
    <property type="entry name" value="PEPTIDOGLYCAN D,D-TRANSPEPTIDASE"/>
    <property type="match status" value="1"/>
</dbReference>
<name>A0A2H0KSB2_9BACT</name>
<dbReference type="Proteomes" id="UP000229317">
    <property type="component" value="Unassembled WGS sequence"/>
</dbReference>
<dbReference type="PANTHER" id="PTHR30627:SF2">
    <property type="entry name" value="PEPTIDOGLYCAN D,D-TRANSPEPTIDASE MRDA"/>
    <property type="match status" value="1"/>
</dbReference>
<keyword evidence="4" id="KW-0997">Cell inner membrane</keyword>
<evidence type="ECO:0000313" key="17">
    <source>
        <dbReference type="Proteomes" id="UP000229317"/>
    </source>
</evidence>
<dbReference type="GO" id="GO:0005886">
    <property type="term" value="C:plasma membrane"/>
    <property type="evidence" value="ECO:0007669"/>
    <property type="project" value="UniProtKB-SubCell"/>
</dbReference>
<keyword evidence="12" id="KW-0961">Cell wall biogenesis/degradation</keyword>
<protein>
    <submittedName>
        <fullName evidence="16">Penicillin-binding protein 2</fullName>
    </submittedName>
</protein>
<keyword evidence="5" id="KW-0645">Protease</keyword>
<dbReference type="InterPro" id="IPR001460">
    <property type="entry name" value="PCN-bd_Tpept"/>
</dbReference>
<dbReference type="InterPro" id="IPR036138">
    <property type="entry name" value="PBP_dimer_sf"/>
</dbReference>
<evidence type="ECO:0000313" key="16">
    <source>
        <dbReference type="EMBL" id="PIQ75051.1"/>
    </source>
</evidence>
<feature type="domain" description="Penicillin-binding protein transpeptidase" evidence="14">
    <location>
        <begin position="308"/>
        <end position="638"/>
    </location>
</feature>